<dbReference type="Proteomes" id="UP001328733">
    <property type="component" value="Unassembled WGS sequence"/>
</dbReference>
<evidence type="ECO:0000256" key="1">
    <source>
        <dbReference type="SAM" id="SignalP"/>
    </source>
</evidence>
<dbReference type="AlphaFoldDB" id="A0AAW9QTT5"/>
<dbReference type="EMBL" id="JBAFSM010000013">
    <property type="protein sequence ID" value="MEG3437191.1"/>
    <property type="molecule type" value="Genomic_DNA"/>
</dbReference>
<evidence type="ECO:0000313" key="3">
    <source>
        <dbReference type="Proteomes" id="UP001328733"/>
    </source>
</evidence>
<organism evidence="2 3">
    <name type="scientific">Pannus brasiliensis CCIBt3594</name>
    <dbReference type="NCBI Taxonomy" id="1427578"/>
    <lineage>
        <taxon>Bacteria</taxon>
        <taxon>Bacillati</taxon>
        <taxon>Cyanobacteriota</taxon>
        <taxon>Cyanophyceae</taxon>
        <taxon>Oscillatoriophycideae</taxon>
        <taxon>Chroococcales</taxon>
        <taxon>Microcystaceae</taxon>
        <taxon>Pannus</taxon>
    </lineage>
</organism>
<gene>
    <name evidence="2" type="ORF">V0288_08675</name>
</gene>
<comment type="caution">
    <text evidence="2">The sequence shown here is derived from an EMBL/GenBank/DDBJ whole genome shotgun (WGS) entry which is preliminary data.</text>
</comment>
<keyword evidence="1" id="KW-0732">Signal</keyword>
<evidence type="ECO:0008006" key="4">
    <source>
        <dbReference type="Google" id="ProtNLM"/>
    </source>
</evidence>
<reference evidence="2 3" key="1">
    <citation type="submission" date="2024-01" db="EMBL/GenBank/DDBJ databases">
        <title>Genomic insights into the taxonomy and metabolism of the cyanobacterium Pannus brasiliensis CCIBt3594.</title>
        <authorList>
            <person name="Machado M."/>
            <person name="Botero N.B."/>
            <person name="Andreote A.P.D."/>
            <person name="Feitosa A.M.T."/>
            <person name="Popin R."/>
            <person name="Sivonen K."/>
            <person name="Fiore M.F."/>
        </authorList>
    </citation>
    <scope>NUCLEOTIDE SEQUENCE [LARGE SCALE GENOMIC DNA]</scope>
    <source>
        <strain evidence="2 3">CCIBt3594</strain>
    </source>
</reference>
<name>A0AAW9QTT5_9CHRO</name>
<dbReference type="RefSeq" id="WP_332864675.1">
    <property type="nucleotide sequence ID" value="NZ_JBAFSM010000013.1"/>
</dbReference>
<feature type="signal peptide" evidence="1">
    <location>
        <begin position="1"/>
        <end position="24"/>
    </location>
</feature>
<feature type="chain" id="PRO_5043880660" description="PEP-CTERM sorting domain-containing protein" evidence="1">
    <location>
        <begin position="25"/>
        <end position="244"/>
    </location>
</feature>
<evidence type="ECO:0000313" key="2">
    <source>
        <dbReference type="EMBL" id="MEG3437191.1"/>
    </source>
</evidence>
<keyword evidence="3" id="KW-1185">Reference proteome</keyword>
<proteinExistence type="predicted"/>
<accession>A0AAW9QTT5</accession>
<sequence length="244" mass="24918">MFLRFTSPALALSLCFSLTAPSLAINLVTSRAALSGNDSLNWSSVGTFFPPSTLPLSFTATSAGGLGVTVSIPTPPTLPSPPQITNPLIFQTTASGIETNFAEGDFILFTGLKPGTPPPTLGNPGPLSIAFDSPVKGAGAQIAADDATTSYTAYIEAFDVNGNSLGIFDIFPATSSLALDNSAVFIGVSSPSAEISRIAFSSDVALRAIGINTLSINNPAIPEPSGAIALILFGSGLIAVKRKR</sequence>
<protein>
    <recommendedName>
        <fullName evidence="4">PEP-CTERM sorting domain-containing protein</fullName>
    </recommendedName>
</protein>